<dbReference type="Pfam" id="PF16201">
    <property type="entry name" value="NopRA1"/>
    <property type="match status" value="1"/>
</dbReference>
<evidence type="ECO:0000313" key="5">
    <source>
        <dbReference type="Proteomes" id="UP000318571"/>
    </source>
</evidence>
<evidence type="ECO:0000313" key="4">
    <source>
        <dbReference type="EMBL" id="TRY68319.1"/>
    </source>
</evidence>
<evidence type="ECO:0008006" key="6">
    <source>
        <dbReference type="Google" id="ProtNLM"/>
    </source>
</evidence>
<dbReference type="OMA" id="FDLECCK"/>
<dbReference type="EMBL" id="VCGU01000010">
    <property type="protein sequence ID" value="TRY68319.1"/>
    <property type="molecule type" value="Genomic_DNA"/>
</dbReference>
<dbReference type="Proteomes" id="UP000318571">
    <property type="component" value="Chromosome 1"/>
</dbReference>
<proteinExistence type="predicted"/>
<dbReference type="OrthoDB" id="6351336at2759"/>
<dbReference type="GO" id="GO:0005730">
    <property type="term" value="C:nucleolus"/>
    <property type="evidence" value="ECO:0007669"/>
    <property type="project" value="TreeGrafter"/>
</dbReference>
<reference evidence="4 5" key="1">
    <citation type="journal article" date="2018" name="Nat. Ecol. Evol.">
        <title>Genomic signatures of mitonuclear coevolution across populations of Tigriopus californicus.</title>
        <authorList>
            <person name="Barreto F.S."/>
            <person name="Watson E.T."/>
            <person name="Lima T.G."/>
            <person name="Willett C.S."/>
            <person name="Edmands S."/>
            <person name="Li W."/>
            <person name="Burton R.S."/>
        </authorList>
    </citation>
    <scope>NUCLEOTIDE SEQUENCE [LARGE SCALE GENOMIC DNA]</scope>
    <source>
        <strain evidence="4 5">San Diego</strain>
    </source>
</reference>
<dbReference type="Pfam" id="PF11707">
    <property type="entry name" value="Npa1"/>
    <property type="match status" value="1"/>
</dbReference>
<dbReference type="InterPro" id="IPR032436">
    <property type="entry name" value="URB1_C"/>
</dbReference>
<dbReference type="PANTHER" id="PTHR13500">
    <property type="entry name" value="NUCLEOLAR PRERIBOSOMAL-ASSOCIATED PROTEIN 1"/>
    <property type="match status" value="1"/>
</dbReference>
<organism evidence="4 5">
    <name type="scientific">Tigriopus californicus</name>
    <name type="common">Marine copepod</name>
    <dbReference type="NCBI Taxonomy" id="6832"/>
    <lineage>
        <taxon>Eukaryota</taxon>
        <taxon>Metazoa</taxon>
        <taxon>Ecdysozoa</taxon>
        <taxon>Arthropoda</taxon>
        <taxon>Crustacea</taxon>
        <taxon>Multicrustacea</taxon>
        <taxon>Hexanauplia</taxon>
        <taxon>Copepoda</taxon>
        <taxon>Harpacticoida</taxon>
        <taxon>Harpacticidae</taxon>
        <taxon>Tigriopus</taxon>
    </lineage>
</organism>
<dbReference type="InterPro" id="IPR021714">
    <property type="entry name" value="URB1_N"/>
</dbReference>
<evidence type="ECO:0000259" key="3">
    <source>
        <dbReference type="Pfam" id="PF16201"/>
    </source>
</evidence>
<dbReference type="PANTHER" id="PTHR13500:SF0">
    <property type="entry name" value="NUCLEOLAR PRE-RIBOSOMAL-ASSOCIATED PROTEIN 1"/>
    <property type="match status" value="1"/>
</dbReference>
<feature type="domain" description="URB1 C-terminal" evidence="3">
    <location>
        <begin position="1398"/>
        <end position="1597"/>
    </location>
</feature>
<accession>A0A553NSD8</accession>
<feature type="domain" description="URB1 N-terminal" evidence="2">
    <location>
        <begin position="136"/>
        <end position="437"/>
    </location>
</feature>
<protein>
    <recommendedName>
        <fullName evidence="6">Nucleolar pre-ribosomal-associated protein 1 C-terminal domain-containing protein</fullName>
    </recommendedName>
</protein>
<comment type="caution">
    <text evidence="4">The sequence shown here is derived from an EMBL/GenBank/DDBJ whole genome shotgun (WGS) entry which is preliminary data.</text>
</comment>
<keyword evidence="5" id="KW-1185">Reference proteome</keyword>
<evidence type="ECO:0000256" key="1">
    <source>
        <dbReference type="SAM" id="MobiDB-lite"/>
    </source>
</evidence>
<dbReference type="STRING" id="6832.A0A553NSD8"/>
<feature type="region of interest" description="Disordered" evidence="1">
    <location>
        <begin position="1"/>
        <end position="46"/>
    </location>
</feature>
<name>A0A553NSD8_TIGCA</name>
<evidence type="ECO:0000259" key="2">
    <source>
        <dbReference type="Pfam" id="PF11707"/>
    </source>
</evidence>
<dbReference type="InterPro" id="IPR039844">
    <property type="entry name" value="URB1"/>
</dbReference>
<dbReference type="GO" id="GO:0000463">
    <property type="term" value="P:maturation of LSU-rRNA from tricistronic rRNA transcript (SSU-rRNA, 5.8S rRNA, LSU-rRNA)"/>
    <property type="evidence" value="ECO:0007669"/>
    <property type="project" value="TreeGrafter"/>
</dbReference>
<gene>
    <name evidence="4" type="ORF">TCAL_08074</name>
</gene>
<dbReference type="GO" id="GO:0000466">
    <property type="term" value="P:maturation of 5.8S rRNA from tricistronic rRNA transcript (SSU-rRNA, 5.8S rRNA, LSU-rRNA)"/>
    <property type="evidence" value="ECO:0007669"/>
    <property type="project" value="TreeGrafter"/>
</dbReference>
<sequence length="1666" mass="187669">MRKRSHASLASPATQSKKPKRKTKPSSPSQPEDISSPTPVPMPVPVLQPEAMELAPSEAAPELEPTPTGPTCGPDEVLSALRSAHSATIRSGLRVLAAAIDDDYRAVATFWHSGGRSADLLSLLSVGVAKIPATELSLLFQAVESVALFLASEKPSDGSAGALSLTRTLMQDHYPHILLLLSPSNTGTQTKAALKMLAALVSCSVAAAREVMLKIDFEHKHFDALLKRRQKKGPVESSVDRGLDVRTAYIHFMLAFLMVGPAGSPGVVKDFLTKKTNLAQIFYGLVHDSSQTVSLILSTLKSRIIQNASISKTLKMKLFSAHHMKPILALIQWQGPFHSHESEGDQTEDLDHIRTLTIEFLTELFTSSKTGIVFQDPTCGTSGQNQNLLLFHVLQSLNEPWEKPMYARLVILALKACPDQLRPYLTTLEKLWSPRADSPIWIQIVDLIYSIFQALNFSDIWRQSSLQPVEILNVFFPDRLAKEVILPALIMEDRVVQMKALELSALILDQFKRHLRTKLSQDFTCHQKLVSRAPKLDRLKELLQHELDHSEHDPKYLSILVDLLTTMASFGSIWKDIEALNLDQILLDIKAKPNSGSIVVAFLKLRYKLRRRVVFPPSKSVLEMLLKLFFAGEVNQIQVYKFLMGELAHGNYANHLELLIWLHHFPADCLDEMIPILAEALIKFPSSVSGAIYRSKLMELPQMRLWLRQSARVLSITDFGNSDTFISEVPEKLKTSEAPQLTEYTSDSPGDVVIKMLIKMHKTERWMKPEAIADFVSAFKEIKCKKIQKLCSHVISESTYVTQAFDVSEESEILRLTREIVELQSSEKFRAKCYENFWGTLYVAMKDHEENEISYDVGKELIDLMPARYCYEASAAEAMSMSFKGNFSKTDPGLVALVWNCFGTRYYTRDRLEEEKTYMISAGPQAIMDALKTKAYQSEVLQGATKLLKDNPFLSDALATQAGTEIIKMFEANAESCRSLVEVMVQSCENFNDQVQTLLKEKPEFVQSDLTHNLSLIQLILDGSHPVQDDFTALIAKTLKLTFKGLLEESLSTDIQDQVLDIFKYIMEDDEAHSVLQSVWNDANDEMFTAIPTLKAWFVVGKNLKEPQILVKRVLAVLTTELRQAFKKSTTKNALGELKSMLDLLLVACEVDGTIEEAKQVDGNLGQNLIKILLKYGLKSSTSGFVQAKCLQILSKVVCKALVDDPEAIAILHSMVTGHSNFIGIVLNDKDPHSDAKFWLFKMLFLLEDLHPGLVTSKDVPLLLASYQGTLSKADQAIFRLIHHLEFKEVINLAEFKPVLWGGPARSRYLGRSDQKSVTNLIQRPKMSEILAHIDSAKMINSAIHFNTDLPFQPGDVVLDECSMQSYDPRFFLQLVCQICAPGEFMDRHLKIVECGALALVFAAMSSKDVLFRQVSYVALSRLHHQLQLSKLKAEKQIWIHLINLVRNGIRQSKSTNMTTLRVPSITATFLVKVSIVLHSPMDPMYGSLTKFLLAKPALNLFNIPEFHRLFHSDATLLPNDRPWILSVIRDGLKNDLDYNVAEKDYLVKILLCYYSSDWPQDSMARSKPLIRKILLRMMEIQESAFDLVKNRQIIPWITCEISKTKENSPEEAKELLSIAVQARNTIDKSMNEDVKSTSIWWKLFLIEVESMRDQLTTTLDLKRRA</sequence>